<evidence type="ECO:0000256" key="1">
    <source>
        <dbReference type="ARBA" id="ARBA00022664"/>
    </source>
</evidence>
<evidence type="ECO:0000313" key="5">
    <source>
        <dbReference type="Proteomes" id="UP000054988"/>
    </source>
</evidence>
<evidence type="ECO:0000313" key="4">
    <source>
        <dbReference type="EMBL" id="KTB42547.1"/>
    </source>
</evidence>
<gene>
    <name evidence="4" type="ORF">WG66_4876</name>
</gene>
<keyword evidence="2" id="KW-0862">Zinc</keyword>
<dbReference type="PROSITE" id="PS50158">
    <property type="entry name" value="ZF_CCHC"/>
    <property type="match status" value="1"/>
</dbReference>
<accession>A0A0W0G1W0</accession>
<keyword evidence="1" id="KW-0507">mRNA processing</keyword>
<evidence type="ECO:0000256" key="2">
    <source>
        <dbReference type="PROSITE-ProRule" id="PRU00047"/>
    </source>
</evidence>
<dbReference type="Gene3D" id="4.10.60.10">
    <property type="entry name" value="Zinc finger, CCHC-type"/>
    <property type="match status" value="1"/>
</dbReference>
<dbReference type="GO" id="GO:0008270">
    <property type="term" value="F:zinc ion binding"/>
    <property type="evidence" value="ECO:0007669"/>
    <property type="project" value="UniProtKB-KW"/>
</dbReference>
<dbReference type="Proteomes" id="UP000054988">
    <property type="component" value="Unassembled WGS sequence"/>
</dbReference>
<dbReference type="SUPFAM" id="SSF57756">
    <property type="entry name" value="Retrovirus zinc finger-like domains"/>
    <property type="match status" value="1"/>
</dbReference>
<dbReference type="GO" id="GO:0006397">
    <property type="term" value="P:mRNA processing"/>
    <property type="evidence" value="ECO:0007669"/>
    <property type="project" value="UniProtKB-KW"/>
</dbReference>
<comment type="caution">
    <text evidence="4">The sequence shown here is derived from an EMBL/GenBank/DDBJ whole genome shotgun (WGS) entry which is preliminary data.</text>
</comment>
<name>A0A0W0G1W0_MONRR</name>
<evidence type="ECO:0000259" key="3">
    <source>
        <dbReference type="PROSITE" id="PS50158"/>
    </source>
</evidence>
<dbReference type="SMART" id="SM00343">
    <property type="entry name" value="ZnF_C2HC"/>
    <property type="match status" value="1"/>
</dbReference>
<protein>
    <recommendedName>
        <fullName evidence="3">CCHC-type domain-containing protein</fullName>
    </recommendedName>
</protein>
<keyword evidence="2" id="KW-0863">Zinc-finger</keyword>
<dbReference type="GO" id="GO:0003676">
    <property type="term" value="F:nucleic acid binding"/>
    <property type="evidence" value="ECO:0007669"/>
    <property type="project" value="InterPro"/>
</dbReference>
<dbReference type="Pfam" id="PF00098">
    <property type="entry name" value="zf-CCHC"/>
    <property type="match status" value="1"/>
</dbReference>
<organism evidence="4 5">
    <name type="scientific">Moniliophthora roreri</name>
    <name type="common">Frosty pod rot fungus</name>
    <name type="synonym">Monilia roreri</name>
    <dbReference type="NCBI Taxonomy" id="221103"/>
    <lineage>
        <taxon>Eukaryota</taxon>
        <taxon>Fungi</taxon>
        <taxon>Dikarya</taxon>
        <taxon>Basidiomycota</taxon>
        <taxon>Agaricomycotina</taxon>
        <taxon>Agaricomycetes</taxon>
        <taxon>Agaricomycetidae</taxon>
        <taxon>Agaricales</taxon>
        <taxon>Marasmiineae</taxon>
        <taxon>Marasmiaceae</taxon>
        <taxon>Moniliophthora</taxon>
    </lineage>
</organism>
<dbReference type="InterPro" id="IPR001878">
    <property type="entry name" value="Znf_CCHC"/>
</dbReference>
<dbReference type="AlphaFoldDB" id="A0A0W0G1W0"/>
<proteinExistence type="predicted"/>
<keyword evidence="2" id="KW-0479">Metal-binding</keyword>
<feature type="domain" description="CCHC-type" evidence="3">
    <location>
        <begin position="37"/>
        <end position="52"/>
    </location>
</feature>
<reference evidence="4 5" key="1">
    <citation type="submission" date="2015-12" db="EMBL/GenBank/DDBJ databases">
        <title>Draft genome sequence of Moniliophthora roreri, the causal agent of frosty pod rot of cacao.</title>
        <authorList>
            <person name="Aime M.C."/>
            <person name="Diaz-Valderrama J.R."/>
            <person name="Kijpornyongpan T."/>
            <person name="Phillips-Mora W."/>
        </authorList>
    </citation>
    <scope>NUCLEOTIDE SEQUENCE [LARGE SCALE GENOMIC DNA]</scope>
    <source>
        <strain evidence="4 5">MCA 2952</strain>
    </source>
</reference>
<sequence length="99" mass="11702">MAADKKKRFEKKEATVNRLETGRLSEEDHQEYMKDGRCFRCAKQGHLSRDCPMKNSDKNVEKAVKKTPRDAYVKIQAMFKEYSHDEQKELLDIMEKEGF</sequence>
<dbReference type="EMBL" id="LATX01001318">
    <property type="protein sequence ID" value="KTB42547.1"/>
    <property type="molecule type" value="Genomic_DNA"/>
</dbReference>
<dbReference type="InterPro" id="IPR036875">
    <property type="entry name" value="Znf_CCHC_sf"/>
</dbReference>